<dbReference type="RefSeq" id="WP_207310297.1">
    <property type="nucleotide sequence ID" value="NZ_SJPI01000001.1"/>
</dbReference>
<evidence type="ECO:0008006" key="8">
    <source>
        <dbReference type="Google" id="ProtNLM"/>
    </source>
</evidence>
<dbReference type="EMBL" id="SJPI01000001">
    <property type="protein sequence ID" value="TWT53495.1"/>
    <property type="molecule type" value="Genomic_DNA"/>
</dbReference>
<evidence type="ECO:0000256" key="3">
    <source>
        <dbReference type="ARBA" id="ARBA00022829"/>
    </source>
</evidence>
<feature type="region of interest" description="Disordered" evidence="5">
    <location>
        <begin position="243"/>
        <end position="276"/>
    </location>
</feature>
<feature type="region of interest" description="Disordered" evidence="5">
    <location>
        <begin position="332"/>
        <end position="432"/>
    </location>
</feature>
<keyword evidence="2" id="KW-0132">Cell division</keyword>
<keyword evidence="4" id="KW-0131">Cell cycle</keyword>
<dbReference type="SUPFAM" id="SSF46785">
    <property type="entry name" value="Winged helix' DNA-binding domain"/>
    <property type="match status" value="2"/>
</dbReference>
<dbReference type="PANTHER" id="PTHR34298:SF2">
    <property type="entry name" value="SEGREGATION AND CONDENSATION PROTEIN B"/>
    <property type="match status" value="1"/>
</dbReference>
<dbReference type="InterPro" id="IPR036388">
    <property type="entry name" value="WH-like_DNA-bd_sf"/>
</dbReference>
<evidence type="ECO:0000256" key="1">
    <source>
        <dbReference type="ARBA" id="ARBA00022490"/>
    </source>
</evidence>
<dbReference type="Proteomes" id="UP000316598">
    <property type="component" value="Unassembled WGS sequence"/>
</dbReference>
<reference evidence="6 7" key="1">
    <citation type="submission" date="2019-02" db="EMBL/GenBank/DDBJ databases">
        <title>Deep-cultivation of Planctomycetes and their phenomic and genomic characterization uncovers novel biology.</title>
        <authorList>
            <person name="Wiegand S."/>
            <person name="Jogler M."/>
            <person name="Boedeker C."/>
            <person name="Pinto D."/>
            <person name="Vollmers J."/>
            <person name="Rivas-Marin E."/>
            <person name="Kohn T."/>
            <person name="Peeters S.H."/>
            <person name="Heuer A."/>
            <person name="Rast P."/>
            <person name="Oberbeckmann S."/>
            <person name="Bunk B."/>
            <person name="Jeske O."/>
            <person name="Meyerdierks A."/>
            <person name="Storesund J.E."/>
            <person name="Kallscheuer N."/>
            <person name="Luecker S."/>
            <person name="Lage O.M."/>
            <person name="Pohl T."/>
            <person name="Merkel B.J."/>
            <person name="Hornburger P."/>
            <person name="Mueller R.-W."/>
            <person name="Bruemmer F."/>
            <person name="Labrenz M."/>
            <person name="Spormann A.M."/>
            <person name="Op Den Camp H."/>
            <person name="Overmann J."/>
            <person name="Amann R."/>
            <person name="Jetten M.S.M."/>
            <person name="Mascher T."/>
            <person name="Medema M.H."/>
            <person name="Devos D.P."/>
            <person name="Kaster A.-K."/>
            <person name="Ovreas L."/>
            <person name="Rohde M."/>
            <person name="Galperin M.Y."/>
            <person name="Jogler C."/>
        </authorList>
    </citation>
    <scope>NUCLEOTIDE SEQUENCE [LARGE SCALE GENOMIC DNA]</scope>
    <source>
        <strain evidence="6 7">Pla22</strain>
    </source>
</reference>
<evidence type="ECO:0000313" key="7">
    <source>
        <dbReference type="Proteomes" id="UP000316598"/>
    </source>
</evidence>
<comment type="caution">
    <text evidence="6">The sequence shown here is derived from an EMBL/GenBank/DDBJ whole genome shotgun (WGS) entry which is preliminary data.</text>
</comment>
<gene>
    <name evidence="6" type="ORF">Pla22_11240</name>
</gene>
<feature type="compositionally biased region" description="Polar residues" evidence="5">
    <location>
        <begin position="252"/>
        <end position="274"/>
    </location>
</feature>
<keyword evidence="3" id="KW-0159">Chromosome partition</keyword>
<dbReference type="Gene3D" id="1.10.10.10">
    <property type="entry name" value="Winged helix-like DNA-binding domain superfamily/Winged helix DNA-binding domain"/>
    <property type="match status" value="2"/>
</dbReference>
<protein>
    <recommendedName>
        <fullName evidence="8">Segregation and condensation protein B</fullName>
    </recommendedName>
</protein>
<proteinExistence type="predicted"/>
<organism evidence="6 7">
    <name type="scientific">Rubripirellula amarantea</name>
    <dbReference type="NCBI Taxonomy" id="2527999"/>
    <lineage>
        <taxon>Bacteria</taxon>
        <taxon>Pseudomonadati</taxon>
        <taxon>Planctomycetota</taxon>
        <taxon>Planctomycetia</taxon>
        <taxon>Pirellulales</taxon>
        <taxon>Pirellulaceae</taxon>
        <taxon>Rubripirellula</taxon>
    </lineage>
</organism>
<dbReference type="AlphaFoldDB" id="A0A5C5WTM1"/>
<evidence type="ECO:0000256" key="4">
    <source>
        <dbReference type="ARBA" id="ARBA00023306"/>
    </source>
</evidence>
<sequence>MSRSWSSSRLNSCAPNFGPGALRSTWESANHRRPYSIASLAKGINGSKQNNLAHGLLAEASNDAKSANDEDPSIKRRRVEAVLLLTGTPMAPRKLAQMSHLSDATEARTLVRSLNQTYQDLGRAIRIEMIAGGYRMLTRPSLAPWLSRLTHVPSPVRLSTPMMETLAVVAYRGPVSRAAIEAIRGVACGELLRQLMERDLVRIAGRSEDLGRPYLYDTTKRFLQLFGLPNTAALPPIDWQTLQEEPEESKDPVSQSENASTVDANSDHSSTSQKEPVVSIAVASVSPELFAQENNTVPVQILAAETGSPEADMIQANATIDPLAVDPSAVIEDEEDDLYEGVDEDADDDDWDEDDDDDWDDDDEDDDDDVDDDEEDDDDELDDDWEEVDDEDSDEESDEEEEDWDEDDDEEEDWDDDDEEVEDDEEEDEAWD</sequence>
<dbReference type="NCBIfam" id="TIGR00281">
    <property type="entry name" value="SMC-Scp complex subunit ScpB"/>
    <property type="match status" value="1"/>
</dbReference>
<evidence type="ECO:0000256" key="5">
    <source>
        <dbReference type="SAM" id="MobiDB-lite"/>
    </source>
</evidence>
<keyword evidence="7" id="KW-1185">Reference proteome</keyword>
<accession>A0A5C5WTM1</accession>
<dbReference type="GO" id="GO:0051304">
    <property type="term" value="P:chromosome separation"/>
    <property type="evidence" value="ECO:0007669"/>
    <property type="project" value="InterPro"/>
</dbReference>
<dbReference type="Pfam" id="PF04079">
    <property type="entry name" value="SMC_ScpB"/>
    <property type="match status" value="1"/>
</dbReference>
<evidence type="ECO:0000256" key="2">
    <source>
        <dbReference type="ARBA" id="ARBA00022618"/>
    </source>
</evidence>
<dbReference type="PANTHER" id="PTHR34298">
    <property type="entry name" value="SEGREGATION AND CONDENSATION PROTEIN B"/>
    <property type="match status" value="1"/>
</dbReference>
<dbReference type="InterPro" id="IPR005234">
    <property type="entry name" value="ScpB_csome_segregation"/>
</dbReference>
<name>A0A5C5WTM1_9BACT</name>
<evidence type="ECO:0000313" key="6">
    <source>
        <dbReference type="EMBL" id="TWT53495.1"/>
    </source>
</evidence>
<dbReference type="InterPro" id="IPR036390">
    <property type="entry name" value="WH_DNA-bd_sf"/>
</dbReference>
<dbReference type="GO" id="GO:0051301">
    <property type="term" value="P:cell division"/>
    <property type="evidence" value="ECO:0007669"/>
    <property type="project" value="UniProtKB-KW"/>
</dbReference>
<keyword evidence="1" id="KW-0963">Cytoplasm</keyword>